<reference evidence="1" key="1">
    <citation type="submission" date="2020-05" db="UniProtKB">
        <authorList>
            <consortium name="EnsemblMetazoa"/>
        </authorList>
    </citation>
    <scope>IDENTIFICATION</scope>
    <source>
        <strain evidence="1">BB02</strain>
    </source>
</reference>
<dbReference type="EnsemblMetazoa" id="BGLB019938-RA">
    <property type="protein sequence ID" value="BGLB019938-PA"/>
    <property type="gene ID" value="BGLB019938"/>
</dbReference>
<dbReference type="AlphaFoldDB" id="A0A2C9KI85"/>
<name>A0A2C9KI85_BIOGL</name>
<dbReference type="VEuPathDB" id="VectorBase:BGLAX_035986"/>
<evidence type="ECO:0000313" key="1">
    <source>
        <dbReference type="EnsemblMetazoa" id="BGLB019938-PA"/>
    </source>
</evidence>
<sequence length="236" mass="26513">ESIVFLLLDKLAQDLNHSSLSLQVQSRMAASLVELLVSDFHCDKEVLLTDGLKQALDDMTLRFRSRVLGFKECIQVFGAVLRPFLAARIVKHQALSSKIDIGHQVDTMNEDLSRSLVTLLTECYLTLVSELKKRSRRPDAEKTVSSSILALYIWRTLAKMAIAAKFQLEETVENKVILKSSRLDIESLLSSVMIPDPQTDTSEFNIPFLESVIAMATRPGFVPVHDRFLEMKTSSS</sequence>
<gene>
    <name evidence="1" type="primary">106077237</name>
</gene>
<evidence type="ECO:0000313" key="2">
    <source>
        <dbReference type="Proteomes" id="UP000076420"/>
    </source>
</evidence>
<organism evidence="1 2">
    <name type="scientific">Biomphalaria glabrata</name>
    <name type="common">Bloodfluke planorb</name>
    <name type="synonym">Freshwater snail</name>
    <dbReference type="NCBI Taxonomy" id="6526"/>
    <lineage>
        <taxon>Eukaryota</taxon>
        <taxon>Metazoa</taxon>
        <taxon>Spiralia</taxon>
        <taxon>Lophotrochozoa</taxon>
        <taxon>Mollusca</taxon>
        <taxon>Gastropoda</taxon>
        <taxon>Heterobranchia</taxon>
        <taxon>Euthyneura</taxon>
        <taxon>Panpulmonata</taxon>
        <taxon>Hygrophila</taxon>
        <taxon>Lymnaeoidea</taxon>
        <taxon>Planorbidae</taxon>
        <taxon>Biomphalaria</taxon>
    </lineage>
</organism>
<dbReference type="VEuPathDB" id="VectorBase:BGLB019938"/>
<dbReference type="KEGG" id="bgt:106077237"/>
<proteinExistence type="predicted"/>
<accession>A0A2C9KI85</accession>
<dbReference type="Proteomes" id="UP000076420">
    <property type="component" value="Unassembled WGS sequence"/>
</dbReference>
<protein>
    <submittedName>
        <fullName evidence="1">Uncharacterized protein</fullName>
    </submittedName>
</protein>